<dbReference type="AlphaFoldDB" id="A0ABD5HU65"/>
<evidence type="ECO:0000313" key="1">
    <source>
        <dbReference type="EMBL" id="MDW9208400.1"/>
    </source>
</evidence>
<gene>
    <name evidence="1" type="ORF">BTTOUR_06475</name>
</gene>
<accession>A0ABD5HU65</accession>
<dbReference type="Proteomes" id="UP001272716">
    <property type="component" value="Unassembled WGS sequence"/>
</dbReference>
<dbReference type="EMBL" id="JAWQCK010000007">
    <property type="protein sequence ID" value="MDW9208400.1"/>
    <property type="molecule type" value="Genomic_DNA"/>
</dbReference>
<name>A0ABD5HU65_BACTU</name>
<organism evidence="1 2">
    <name type="scientific">Bacillus thuringiensis serovar toumanoffi</name>
    <dbReference type="NCBI Taxonomy" id="180862"/>
    <lineage>
        <taxon>Bacteria</taxon>
        <taxon>Bacillati</taxon>
        <taxon>Bacillota</taxon>
        <taxon>Bacilli</taxon>
        <taxon>Bacillales</taxon>
        <taxon>Bacillaceae</taxon>
        <taxon>Bacillus</taxon>
        <taxon>Bacillus cereus group</taxon>
    </lineage>
</organism>
<dbReference type="RefSeq" id="WP_001049122.1">
    <property type="nucleotide sequence ID" value="NZ_JAWQCK010000007.1"/>
</dbReference>
<protein>
    <recommendedName>
        <fullName evidence="3">DNA-binding protein</fullName>
    </recommendedName>
</protein>
<evidence type="ECO:0000313" key="2">
    <source>
        <dbReference type="Proteomes" id="UP001272716"/>
    </source>
</evidence>
<comment type="caution">
    <text evidence="1">The sequence shown here is derived from an EMBL/GenBank/DDBJ whole genome shotgun (WGS) entry which is preliminary data.</text>
</comment>
<reference evidence="1 2" key="1">
    <citation type="submission" date="2023-10" db="EMBL/GenBank/DDBJ databases">
        <title>Draft Genome Sequence of Bacillus thuringiensis serovar. toumanoffi 4059: Identification of a Novel Cry Protein Candidate.</title>
        <authorList>
            <person name="Murdoch R.W."/>
            <person name="Gemler B."/>
            <person name="Heater B.S."/>
        </authorList>
    </citation>
    <scope>NUCLEOTIDE SEQUENCE [LARGE SCALE GENOMIC DNA]</scope>
    <source>
        <strain evidence="1 2">4059</strain>
    </source>
</reference>
<sequence>MNLINIVGKAAKECEVTEKEFIKEVINHYLINSKDTIEYLNISKQRLSNMKKQGKLLEVEKGLYFRSEVEEFKLTQNKVREKYHQQKAYDLFPAYKEIGDTLIINSLRFFDCVTMVKHNCTNSIYNNHLENALTTILKYVTSNQDVFMLTHEGFDYVEDKLDIQENHMKQKFDKKYFKEYLESKTAYILGVNKIGNFNEVLNVLNETDSSNK</sequence>
<evidence type="ECO:0008006" key="3">
    <source>
        <dbReference type="Google" id="ProtNLM"/>
    </source>
</evidence>
<proteinExistence type="predicted"/>